<dbReference type="InterPro" id="IPR050500">
    <property type="entry name" value="Phos_Acetyltrans/Butyryltrans"/>
</dbReference>
<protein>
    <submittedName>
        <fullName evidence="5">Phosphotransacetylase</fullName>
    </submittedName>
</protein>
<dbReference type="InterPro" id="IPR012147">
    <property type="entry name" value="P_Ac_Bu_trans"/>
</dbReference>
<dbReference type="SUPFAM" id="SSF53659">
    <property type="entry name" value="Isocitrate/Isopropylmalate dehydrogenase-like"/>
    <property type="match status" value="1"/>
</dbReference>
<dbReference type="PANTHER" id="PTHR43356:SF1">
    <property type="entry name" value="PHOSPHATE ACETYLTRANSFERASE EUTD"/>
    <property type="match status" value="1"/>
</dbReference>
<dbReference type="PIRSF" id="PIRSF000428">
    <property type="entry name" value="P_Ac_trans"/>
    <property type="match status" value="1"/>
</dbReference>
<keyword evidence="2" id="KW-0808">Transferase</keyword>
<proteinExistence type="inferred from homology"/>
<dbReference type="NCBIfam" id="NF007233">
    <property type="entry name" value="PRK09653.1"/>
    <property type="match status" value="1"/>
</dbReference>
<name>A0A849AH65_9MICO</name>
<dbReference type="InterPro" id="IPR042112">
    <property type="entry name" value="P_AcTrfase_dom2"/>
</dbReference>
<reference evidence="5 6" key="1">
    <citation type="submission" date="2020-05" db="EMBL/GenBank/DDBJ databases">
        <title>Flexivirga sp. ID2601S isolated from air conditioner.</title>
        <authorList>
            <person name="Kim D.H."/>
        </authorList>
    </citation>
    <scope>NUCLEOTIDE SEQUENCE [LARGE SCALE GENOMIC DNA]</scope>
    <source>
        <strain evidence="5 6">ID2601S</strain>
    </source>
</reference>
<dbReference type="Gene3D" id="3.40.50.10950">
    <property type="match status" value="1"/>
</dbReference>
<dbReference type="Pfam" id="PF01515">
    <property type="entry name" value="PTA_PTB"/>
    <property type="match status" value="1"/>
</dbReference>
<feature type="domain" description="Phosphate acetyl/butaryl transferase" evidence="4">
    <location>
        <begin position="20"/>
        <end position="315"/>
    </location>
</feature>
<dbReference type="PANTHER" id="PTHR43356">
    <property type="entry name" value="PHOSPHATE ACETYLTRANSFERASE"/>
    <property type="match status" value="1"/>
</dbReference>
<keyword evidence="6" id="KW-1185">Reference proteome</keyword>
<evidence type="ECO:0000256" key="2">
    <source>
        <dbReference type="ARBA" id="ARBA00022679"/>
    </source>
</evidence>
<evidence type="ECO:0000313" key="6">
    <source>
        <dbReference type="Proteomes" id="UP000557772"/>
    </source>
</evidence>
<accession>A0A849AH65</accession>
<dbReference type="AlphaFoldDB" id="A0A849AH65"/>
<evidence type="ECO:0000256" key="3">
    <source>
        <dbReference type="ARBA" id="ARBA00023315"/>
    </source>
</evidence>
<evidence type="ECO:0000259" key="4">
    <source>
        <dbReference type="Pfam" id="PF01515"/>
    </source>
</evidence>
<dbReference type="Gene3D" id="3.40.50.10750">
    <property type="entry name" value="Isocitrate/Isopropylmalate dehydrogenase-like"/>
    <property type="match status" value="1"/>
</dbReference>
<evidence type="ECO:0000256" key="1">
    <source>
        <dbReference type="ARBA" id="ARBA00005656"/>
    </source>
</evidence>
<sequence>MTDSLSRTWSKRLASLRPGPATVLLPEGDDPRVRRAATQLLEHGVRPLLIGPWRADLPRALECRSVYECETSEVADRLDAIAARKKWTGDRRRAASTDPLLLAAASVGVGEADAAVAGAIHASGDVIRAALTGIGLTAGNSLLSSCFLMRLPTGRLVAFGDCAVVPEPDVAGLTEIAIGTAGTFRALAAEEPAVAMLSFSTSGSADHASVRTVRDATTAIRGREPDLRVDGELQFDAAFAPAVGASKAPGSRVAGHANVFVFPNLAAGNIGYKIAERIGGAAAYGPILQGLRAPMNDLSRGCSAEDVVNVALISALQASVQAQVAAVS</sequence>
<keyword evidence="3" id="KW-0012">Acyltransferase</keyword>
<comment type="caution">
    <text evidence="5">The sequence shown here is derived from an EMBL/GenBank/DDBJ whole genome shotgun (WGS) entry which is preliminary data.</text>
</comment>
<dbReference type="InterPro" id="IPR042113">
    <property type="entry name" value="P_AcTrfase_dom1"/>
</dbReference>
<dbReference type="EMBL" id="JABENB010000001">
    <property type="protein sequence ID" value="NNG38621.1"/>
    <property type="molecule type" value="Genomic_DNA"/>
</dbReference>
<organism evidence="5 6">
    <name type="scientific">Flexivirga aerilata</name>
    <dbReference type="NCBI Taxonomy" id="1656889"/>
    <lineage>
        <taxon>Bacteria</taxon>
        <taxon>Bacillati</taxon>
        <taxon>Actinomycetota</taxon>
        <taxon>Actinomycetes</taxon>
        <taxon>Micrococcales</taxon>
        <taxon>Dermacoccaceae</taxon>
        <taxon>Flexivirga</taxon>
    </lineage>
</organism>
<dbReference type="RefSeq" id="WP_171152609.1">
    <property type="nucleotide sequence ID" value="NZ_JABENB010000001.1"/>
</dbReference>
<dbReference type="Proteomes" id="UP000557772">
    <property type="component" value="Unassembled WGS sequence"/>
</dbReference>
<gene>
    <name evidence="5" type="ORF">HJ588_04935</name>
</gene>
<dbReference type="GO" id="GO:0016746">
    <property type="term" value="F:acyltransferase activity"/>
    <property type="evidence" value="ECO:0007669"/>
    <property type="project" value="UniProtKB-KW"/>
</dbReference>
<dbReference type="InterPro" id="IPR002505">
    <property type="entry name" value="PTA_PTB"/>
</dbReference>
<evidence type="ECO:0000313" key="5">
    <source>
        <dbReference type="EMBL" id="NNG38621.1"/>
    </source>
</evidence>
<comment type="similarity">
    <text evidence="1">Belongs to the phosphate acetyltransferase and butyryltransferase family.</text>
</comment>